<dbReference type="Proteomes" id="UP001596023">
    <property type="component" value="Unassembled WGS sequence"/>
</dbReference>
<sequence>MLQDRKLRISLVQYDIAWENKQKNLDYIHTVVSGLEGKTDVITLPEMCTTGFSMNSRNLAEPVSGTSITLLKQWARQYDVAVCGSYIAKDNGNFYNRGFFISPDKEFYYDKHHLFRMGAEPQSFSAGGERLIFEHKGFSICLLICYDLRFPVWARNINNEYDLLIYTANWPASRAKVWNTLLTARALENMSYVCGVNRIGKDGNGLAHEGGSKIIDAKGNEILSLGLNLGEVRTICISKSELEQFRAKFPVWKDADRFELKE</sequence>
<dbReference type="InterPro" id="IPR003010">
    <property type="entry name" value="C-N_Hydrolase"/>
</dbReference>
<gene>
    <name evidence="2" type="ORF">ACFO6W_18310</name>
</gene>
<dbReference type="PROSITE" id="PS50263">
    <property type="entry name" value="CN_HYDROLASE"/>
    <property type="match status" value="1"/>
</dbReference>
<dbReference type="PANTHER" id="PTHR47799">
    <property type="entry name" value="OMEGA-AMIDASE YAFV"/>
    <property type="match status" value="1"/>
</dbReference>
<accession>A0ABV9KZQ1</accession>
<dbReference type="RefSeq" id="WP_379999062.1">
    <property type="nucleotide sequence ID" value="NZ_JBHSGN010000111.1"/>
</dbReference>
<protein>
    <submittedName>
        <fullName evidence="2">Nitrilase family protein</fullName>
    </submittedName>
</protein>
<feature type="domain" description="CN hydrolase" evidence="1">
    <location>
        <begin position="7"/>
        <end position="244"/>
    </location>
</feature>
<dbReference type="InterPro" id="IPR036526">
    <property type="entry name" value="C-N_Hydrolase_sf"/>
</dbReference>
<dbReference type="Gene3D" id="3.60.110.10">
    <property type="entry name" value="Carbon-nitrogen hydrolase"/>
    <property type="match status" value="1"/>
</dbReference>
<dbReference type="Pfam" id="PF00795">
    <property type="entry name" value="CN_hydrolase"/>
    <property type="match status" value="1"/>
</dbReference>
<dbReference type="SUPFAM" id="SSF56317">
    <property type="entry name" value="Carbon-nitrogen hydrolase"/>
    <property type="match status" value="1"/>
</dbReference>
<comment type="caution">
    <text evidence="2">The sequence shown here is derived from an EMBL/GenBank/DDBJ whole genome shotgun (WGS) entry which is preliminary data.</text>
</comment>
<organism evidence="2 3">
    <name type="scientific">Dysgonomonas termitidis</name>
    <dbReference type="NCBI Taxonomy" id="1516126"/>
    <lineage>
        <taxon>Bacteria</taxon>
        <taxon>Pseudomonadati</taxon>
        <taxon>Bacteroidota</taxon>
        <taxon>Bacteroidia</taxon>
        <taxon>Bacteroidales</taxon>
        <taxon>Dysgonomonadaceae</taxon>
        <taxon>Dysgonomonas</taxon>
    </lineage>
</organism>
<proteinExistence type="predicted"/>
<dbReference type="EMBL" id="JBHSGN010000111">
    <property type="protein sequence ID" value="MFC4675645.1"/>
    <property type="molecule type" value="Genomic_DNA"/>
</dbReference>
<evidence type="ECO:0000313" key="2">
    <source>
        <dbReference type="EMBL" id="MFC4675645.1"/>
    </source>
</evidence>
<evidence type="ECO:0000259" key="1">
    <source>
        <dbReference type="PROSITE" id="PS50263"/>
    </source>
</evidence>
<reference evidence="3" key="1">
    <citation type="journal article" date="2019" name="Int. J. Syst. Evol. Microbiol.">
        <title>The Global Catalogue of Microorganisms (GCM) 10K type strain sequencing project: providing services to taxonomists for standard genome sequencing and annotation.</title>
        <authorList>
            <consortium name="The Broad Institute Genomics Platform"/>
            <consortium name="The Broad Institute Genome Sequencing Center for Infectious Disease"/>
            <person name="Wu L."/>
            <person name="Ma J."/>
        </authorList>
    </citation>
    <scope>NUCLEOTIDE SEQUENCE [LARGE SCALE GENOMIC DNA]</scope>
    <source>
        <strain evidence="3">CCUG 66188</strain>
    </source>
</reference>
<dbReference type="CDD" id="cd07575">
    <property type="entry name" value="Xc-1258_like"/>
    <property type="match status" value="1"/>
</dbReference>
<name>A0ABV9KZQ1_9BACT</name>
<dbReference type="PANTHER" id="PTHR47799:SF1">
    <property type="entry name" value="OMEGA-AMIDASE YAFV"/>
    <property type="match status" value="1"/>
</dbReference>
<evidence type="ECO:0000313" key="3">
    <source>
        <dbReference type="Proteomes" id="UP001596023"/>
    </source>
</evidence>
<keyword evidence="3" id="KW-1185">Reference proteome</keyword>
<dbReference type="InterPro" id="IPR052737">
    <property type="entry name" value="Omega-amidase_YafV"/>
</dbReference>